<comment type="subcellular location">
    <subcellularLocation>
        <location evidence="3">Cytoplasm</location>
    </subcellularLocation>
</comment>
<dbReference type="SUPFAM" id="SSF81301">
    <property type="entry name" value="Nucleotidyltransferase"/>
    <property type="match status" value="1"/>
</dbReference>
<dbReference type="CDD" id="cd05402">
    <property type="entry name" value="NT_PAP_TUTase"/>
    <property type="match status" value="1"/>
</dbReference>
<comment type="cofactor">
    <cofactor evidence="2">
        <name>Mg(2+)</name>
        <dbReference type="ChEBI" id="CHEBI:18420"/>
    </cofactor>
</comment>
<feature type="domain" description="Poly(A) RNA polymerase mitochondrial-like central palm" evidence="11">
    <location>
        <begin position="221"/>
        <end position="356"/>
    </location>
</feature>
<evidence type="ECO:0000256" key="7">
    <source>
        <dbReference type="ARBA" id="ARBA00022842"/>
    </source>
</evidence>
<name>A0A194RAG0_PAPMA</name>
<evidence type="ECO:0000256" key="2">
    <source>
        <dbReference type="ARBA" id="ARBA00001946"/>
    </source>
</evidence>
<dbReference type="AlphaFoldDB" id="A0A194RAG0"/>
<evidence type="ECO:0000256" key="5">
    <source>
        <dbReference type="ARBA" id="ARBA00022679"/>
    </source>
</evidence>
<evidence type="ECO:0000256" key="4">
    <source>
        <dbReference type="ARBA" id="ARBA00022490"/>
    </source>
</evidence>
<feature type="region of interest" description="Disordered" evidence="9">
    <location>
        <begin position="97"/>
        <end position="185"/>
    </location>
</feature>
<feature type="compositionally biased region" description="Basic and acidic residues" evidence="9">
    <location>
        <begin position="147"/>
        <end position="159"/>
    </location>
</feature>
<dbReference type="Pfam" id="PF22600">
    <property type="entry name" value="MTPAP-like_central"/>
    <property type="match status" value="1"/>
</dbReference>
<dbReference type="STRING" id="76193.A0A194RAG0"/>
<dbReference type="InterPro" id="IPR043519">
    <property type="entry name" value="NT_sf"/>
</dbReference>
<keyword evidence="4" id="KW-0963">Cytoplasm</keyword>
<keyword evidence="6" id="KW-0479">Metal-binding</keyword>
<evidence type="ECO:0000259" key="10">
    <source>
        <dbReference type="Pfam" id="PF03828"/>
    </source>
</evidence>
<dbReference type="Gene3D" id="3.30.460.10">
    <property type="entry name" value="Beta Polymerase, domain 2"/>
    <property type="match status" value="1"/>
</dbReference>
<organism evidence="12 13">
    <name type="scientific">Papilio machaon</name>
    <name type="common">Old World swallowtail butterfly</name>
    <dbReference type="NCBI Taxonomy" id="76193"/>
    <lineage>
        <taxon>Eukaryota</taxon>
        <taxon>Metazoa</taxon>
        <taxon>Ecdysozoa</taxon>
        <taxon>Arthropoda</taxon>
        <taxon>Hexapoda</taxon>
        <taxon>Insecta</taxon>
        <taxon>Pterygota</taxon>
        <taxon>Neoptera</taxon>
        <taxon>Endopterygota</taxon>
        <taxon>Lepidoptera</taxon>
        <taxon>Glossata</taxon>
        <taxon>Ditrysia</taxon>
        <taxon>Papilionoidea</taxon>
        <taxon>Papilionidae</taxon>
        <taxon>Papilioninae</taxon>
        <taxon>Papilio</taxon>
    </lineage>
</organism>
<keyword evidence="13" id="KW-1185">Reference proteome</keyword>
<keyword evidence="5" id="KW-0808">Transferase</keyword>
<keyword evidence="7" id="KW-0460">Magnesium</keyword>
<dbReference type="InterPro" id="IPR054708">
    <property type="entry name" value="MTPAP-like_central"/>
</dbReference>
<evidence type="ECO:0000256" key="1">
    <source>
        <dbReference type="ARBA" id="ARBA00001936"/>
    </source>
</evidence>
<dbReference type="Gene3D" id="1.10.1410.10">
    <property type="match status" value="1"/>
</dbReference>
<feature type="domain" description="PAP-associated" evidence="10">
    <location>
        <begin position="425"/>
        <end position="473"/>
    </location>
</feature>
<dbReference type="GO" id="GO:0031123">
    <property type="term" value="P:RNA 3'-end processing"/>
    <property type="evidence" value="ECO:0007669"/>
    <property type="project" value="TreeGrafter"/>
</dbReference>
<evidence type="ECO:0000259" key="11">
    <source>
        <dbReference type="Pfam" id="PF22600"/>
    </source>
</evidence>
<dbReference type="GO" id="GO:0046872">
    <property type="term" value="F:metal ion binding"/>
    <property type="evidence" value="ECO:0007669"/>
    <property type="project" value="UniProtKB-KW"/>
</dbReference>
<sequence>MPTDVIGQFLRVQQQQGLLARPCCHTCVDVVIWETDGRFSWPMKVLKPSSLFTVVMNEGSPIMYHGNGYGGGVYMVPGQIDRSRQYPLEMLQVLSSAGRGNGEHGQGAPRRWQARRERQPSNKDNTAFSYDSDDSSLSSNASGSNKSSEKGEGSSRAERSAVQTAGGAAPVQQQQREWRARPKRDFRPRRIPLERFATAAYPSQIKFTPDDLLNGSKWDSLSQEIWDKFMKSQQTDETFRKKMNLWRYLSMAIRSMFPRYSLYVVGSTMSGFGLDNSDMDLCLHVRAHQHVDARAQALLHLNYLLDYIRTFDSGAELIHAKVPILKFRDVRNGLQVDLNCNNVVGIRNTDMLIYFSRLDWRVRPLVTVTKLWARAHRINDARRRTLSSYALTLMVIHYLQCGTNPPLLVRPEAAHERRAHHNRATLAELFLHMLKYYADFPYEQMAISVRVKRLPLAECRVHDPHQWKWLCVEGTPLYLYVNVSINDMAPVNCVTVSVLPARPIASQCQRSPNYLYRSMRTLKPVVQFLMELQIYVSEDIVP</sequence>
<comment type="similarity">
    <text evidence="8">Belongs to the DNA polymerase type-B-like family. GLD2 subfamily.</text>
</comment>
<dbReference type="Proteomes" id="UP000053240">
    <property type="component" value="Unassembled WGS sequence"/>
</dbReference>
<dbReference type="EMBL" id="KQ460473">
    <property type="protein sequence ID" value="KPJ14489.1"/>
    <property type="molecule type" value="Genomic_DNA"/>
</dbReference>
<feature type="compositionally biased region" description="Low complexity" evidence="9">
    <location>
        <begin position="135"/>
        <end position="146"/>
    </location>
</feature>
<gene>
    <name evidence="12" type="ORF">RR48_13560</name>
</gene>
<evidence type="ECO:0000313" key="13">
    <source>
        <dbReference type="Proteomes" id="UP000053240"/>
    </source>
</evidence>
<evidence type="ECO:0000256" key="9">
    <source>
        <dbReference type="SAM" id="MobiDB-lite"/>
    </source>
</evidence>
<protein>
    <submittedName>
        <fullName evidence="12">Poly(A) RNA polymerase gld-2-like A</fullName>
    </submittedName>
</protein>
<feature type="compositionally biased region" description="Basic and acidic residues" evidence="9">
    <location>
        <begin position="176"/>
        <end position="185"/>
    </location>
</feature>
<dbReference type="Pfam" id="PF03828">
    <property type="entry name" value="PAP_assoc"/>
    <property type="match status" value="1"/>
</dbReference>
<evidence type="ECO:0000256" key="3">
    <source>
        <dbReference type="ARBA" id="ARBA00004496"/>
    </source>
</evidence>
<accession>A0A194RAG0</accession>
<evidence type="ECO:0000256" key="8">
    <source>
        <dbReference type="ARBA" id="ARBA00038491"/>
    </source>
</evidence>
<dbReference type="GO" id="GO:1990817">
    <property type="term" value="F:poly(A) RNA polymerase activity"/>
    <property type="evidence" value="ECO:0007669"/>
    <property type="project" value="TreeGrafter"/>
</dbReference>
<proteinExistence type="inferred from homology"/>
<dbReference type="InParanoid" id="A0A194RAG0"/>
<evidence type="ECO:0000313" key="12">
    <source>
        <dbReference type="EMBL" id="KPJ14489.1"/>
    </source>
</evidence>
<dbReference type="InterPro" id="IPR002058">
    <property type="entry name" value="PAP_assoc"/>
</dbReference>
<comment type="cofactor">
    <cofactor evidence="1">
        <name>Mn(2+)</name>
        <dbReference type="ChEBI" id="CHEBI:29035"/>
    </cofactor>
</comment>
<dbReference type="GO" id="GO:0005737">
    <property type="term" value="C:cytoplasm"/>
    <property type="evidence" value="ECO:0007669"/>
    <property type="project" value="UniProtKB-SubCell"/>
</dbReference>
<dbReference type="PANTHER" id="PTHR12271">
    <property type="entry name" value="POLY A POLYMERASE CID PAP -RELATED"/>
    <property type="match status" value="1"/>
</dbReference>
<reference evidence="12 13" key="1">
    <citation type="journal article" date="2015" name="Nat. Commun.">
        <title>Outbred genome sequencing and CRISPR/Cas9 gene editing in butterflies.</title>
        <authorList>
            <person name="Li X."/>
            <person name="Fan D."/>
            <person name="Zhang W."/>
            <person name="Liu G."/>
            <person name="Zhang L."/>
            <person name="Zhao L."/>
            <person name="Fang X."/>
            <person name="Chen L."/>
            <person name="Dong Y."/>
            <person name="Chen Y."/>
            <person name="Ding Y."/>
            <person name="Zhao R."/>
            <person name="Feng M."/>
            <person name="Zhu Y."/>
            <person name="Feng Y."/>
            <person name="Jiang X."/>
            <person name="Zhu D."/>
            <person name="Xiang H."/>
            <person name="Feng X."/>
            <person name="Li S."/>
            <person name="Wang J."/>
            <person name="Zhang G."/>
            <person name="Kronforst M.R."/>
            <person name="Wang W."/>
        </authorList>
    </citation>
    <scope>NUCLEOTIDE SEQUENCE [LARGE SCALE GENOMIC DNA]</scope>
    <source>
        <strain evidence="12">Ya'a_city_454_Pm</strain>
        <tissue evidence="12">Whole body</tissue>
    </source>
</reference>
<dbReference type="SUPFAM" id="SSF81631">
    <property type="entry name" value="PAP/OAS1 substrate-binding domain"/>
    <property type="match status" value="1"/>
</dbReference>
<evidence type="ECO:0000256" key="6">
    <source>
        <dbReference type="ARBA" id="ARBA00022723"/>
    </source>
</evidence>
<dbReference type="PANTHER" id="PTHR12271:SF40">
    <property type="entry name" value="POLY(A) RNA POLYMERASE GLD2"/>
    <property type="match status" value="1"/>
</dbReference>